<feature type="transmembrane region" description="Helical" evidence="8">
    <location>
        <begin position="225"/>
        <end position="244"/>
    </location>
</feature>
<evidence type="ECO:0000256" key="2">
    <source>
        <dbReference type="ARBA" id="ARBA00022448"/>
    </source>
</evidence>
<dbReference type="AlphaFoldDB" id="R8BAV2"/>
<dbReference type="GO" id="GO:0022857">
    <property type="term" value="F:transmembrane transporter activity"/>
    <property type="evidence" value="ECO:0007669"/>
    <property type="project" value="InterPro"/>
</dbReference>
<dbReference type="GeneID" id="19328864"/>
<gene>
    <name evidence="10" type="ORF">UCRPA7_8049</name>
</gene>
<accession>R8BAV2</accession>
<dbReference type="FunFam" id="1.20.1250.20:FF:000082">
    <property type="entry name" value="MFS multidrug transporter, putative"/>
    <property type="match status" value="1"/>
</dbReference>
<evidence type="ECO:0000313" key="10">
    <source>
        <dbReference type="EMBL" id="EON96458.1"/>
    </source>
</evidence>
<dbReference type="Proteomes" id="UP000014074">
    <property type="component" value="Unassembled WGS sequence"/>
</dbReference>
<keyword evidence="2" id="KW-0813">Transport</keyword>
<dbReference type="PANTHER" id="PTHR23502">
    <property type="entry name" value="MAJOR FACILITATOR SUPERFAMILY"/>
    <property type="match status" value="1"/>
</dbReference>
<feature type="transmembrane region" description="Helical" evidence="8">
    <location>
        <begin position="20"/>
        <end position="39"/>
    </location>
</feature>
<organism evidence="10 11">
    <name type="scientific">Phaeoacremonium minimum (strain UCR-PA7)</name>
    <name type="common">Esca disease fungus</name>
    <name type="synonym">Togninia minima</name>
    <dbReference type="NCBI Taxonomy" id="1286976"/>
    <lineage>
        <taxon>Eukaryota</taxon>
        <taxon>Fungi</taxon>
        <taxon>Dikarya</taxon>
        <taxon>Ascomycota</taxon>
        <taxon>Pezizomycotina</taxon>
        <taxon>Sordariomycetes</taxon>
        <taxon>Sordariomycetidae</taxon>
        <taxon>Togniniales</taxon>
        <taxon>Togniniaceae</taxon>
        <taxon>Phaeoacremonium</taxon>
    </lineage>
</organism>
<keyword evidence="6 8" id="KW-0472">Membrane</keyword>
<evidence type="ECO:0000256" key="3">
    <source>
        <dbReference type="ARBA" id="ARBA00022475"/>
    </source>
</evidence>
<evidence type="ECO:0000256" key="7">
    <source>
        <dbReference type="ARBA" id="ARBA00038459"/>
    </source>
</evidence>
<evidence type="ECO:0000259" key="9">
    <source>
        <dbReference type="PROSITE" id="PS50850"/>
    </source>
</evidence>
<protein>
    <submittedName>
        <fullName evidence="10">Putative fluconazole resistance protein</fullName>
    </submittedName>
</protein>
<keyword evidence="11" id="KW-1185">Reference proteome</keyword>
<dbReference type="PANTHER" id="PTHR23502:SF186">
    <property type="entry name" value="MAJOR FACILITATOR SUPERFAMILY (MFS) PROFILE DOMAIN-CONTAINING PROTEIN"/>
    <property type="match status" value="1"/>
</dbReference>
<dbReference type="OrthoDB" id="5296287at2759"/>
<dbReference type="SUPFAM" id="SSF103473">
    <property type="entry name" value="MFS general substrate transporter"/>
    <property type="match status" value="1"/>
</dbReference>
<evidence type="ECO:0000256" key="6">
    <source>
        <dbReference type="ARBA" id="ARBA00023136"/>
    </source>
</evidence>
<dbReference type="InterPro" id="IPR036259">
    <property type="entry name" value="MFS_trans_sf"/>
</dbReference>
<comment type="similarity">
    <text evidence="7">Belongs to the major facilitator superfamily. DHA1 family. Polyamines/proton antiporter (TC 2.A.1.2.16) subfamily.</text>
</comment>
<dbReference type="RefSeq" id="XP_007918767.1">
    <property type="nucleotide sequence ID" value="XM_007920576.1"/>
</dbReference>
<dbReference type="InterPro" id="IPR011701">
    <property type="entry name" value="MFS"/>
</dbReference>
<sequence>MYAPGAGFVMEDFHFTSHVVASLTISLFVLGFAFGPLIWAPLSELYGRLPIYSISTTMFLAFLLGSAFATNVGAFMAFRFISGCCGAAGLAMSGVGPTIGPIMGGFIAERAGWRWVFRILSIATGIFMLVGVVFLRETYGPVILRRREARRCKERGEDNVNAVPAVKFKFDRSILRPLKLLFLSPIVFAISIYAAYCFGLLFLLFTTFSTVFMGQYGWSVEMSGLSYIGMGLGMFSAVVIQALVGDKMMKWLETRNGRSKPEDRLPLMAAFAPTIPIGMFWYGWAADKQTHWIVPIIGTFNIGIGFVFTLMPSMVYLVDCFGAEAAASALAANTLLRSIGGAFLPLAGPPLYNSLGLGWGNSLLGFLAVAMLPIPWVFFLYGEKIRLSRKVKL</sequence>
<dbReference type="InterPro" id="IPR020846">
    <property type="entry name" value="MFS_dom"/>
</dbReference>
<name>R8BAV2_PHAM7</name>
<dbReference type="PROSITE" id="PS50850">
    <property type="entry name" value="MFS"/>
    <property type="match status" value="1"/>
</dbReference>
<feature type="transmembrane region" description="Helical" evidence="8">
    <location>
        <begin position="51"/>
        <end position="69"/>
    </location>
</feature>
<dbReference type="EMBL" id="KB933340">
    <property type="protein sequence ID" value="EON96458.1"/>
    <property type="molecule type" value="Genomic_DNA"/>
</dbReference>
<feature type="domain" description="Major facilitator superfamily (MFS) profile" evidence="9">
    <location>
        <begin position="1"/>
        <end position="385"/>
    </location>
</feature>
<evidence type="ECO:0000313" key="11">
    <source>
        <dbReference type="Proteomes" id="UP000014074"/>
    </source>
</evidence>
<proteinExistence type="inferred from homology"/>
<feature type="transmembrane region" description="Helical" evidence="8">
    <location>
        <begin position="180"/>
        <end position="205"/>
    </location>
</feature>
<keyword evidence="4 8" id="KW-0812">Transmembrane</keyword>
<reference evidence="11" key="1">
    <citation type="journal article" date="2013" name="Genome Announc.">
        <title>Draft genome sequence of the ascomycete Phaeoacremonium aleophilum strain UCR-PA7, a causal agent of the esca disease complex in grapevines.</title>
        <authorList>
            <person name="Blanco-Ulate B."/>
            <person name="Rolshausen P."/>
            <person name="Cantu D."/>
        </authorList>
    </citation>
    <scope>NUCLEOTIDE SEQUENCE [LARGE SCALE GENOMIC DNA]</scope>
    <source>
        <strain evidence="11">UCR-PA7</strain>
    </source>
</reference>
<feature type="transmembrane region" description="Helical" evidence="8">
    <location>
        <begin position="292"/>
        <end position="318"/>
    </location>
</feature>
<dbReference type="eggNOG" id="KOG0255">
    <property type="taxonomic scope" value="Eukaryota"/>
</dbReference>
<dbReference type="KEGG" id="tmn:UCRPA7_8049"/>
<dbReference type="Pfam" id="PF00083">
    <property type="entry name" value="Sugar_tr"/>
    <property type="match status" value="1"/>
</dbReference>
<dbReference type="HOGENOM" id="CLU_008455_1_1_1"/>
<dbReference type="GO" id="GO:0005886">
    <property type="term" value="C:plasma membrane"/>
    <property type="evidence" value="ECO:0007669"/>
    <property type="project" value="UniProtKB-SubCell"/>
</dbReference>
<comment type="subcellular location">
    <subcellularLocation>
        <location evidence="1">Cell membrane</location>
        <topology evidence="1">Multi-pass membrane protein</topology>
    </subcellularLocation>
</comment>
<evidence type="ECO:0000256" key="5">
    <source>
        <dbReference type="ARBA" id="ARBA00022989"/>
    </source>
</evidence>
<evidence type="ECO:0000256" key="8">
    <source>
        <dbReference type="SAM" id="Phobius"/>
    </source>
</evidence>
<evidence type="ECO:0000256" key="1">
    <source>
        <dbReference type="ARBA" id="ARBA00004651"/>
    </source>
</evidence>
<feature type="transmembrane region" description="Helical" evidence="8">
    <location>
        <begin position="359"/>
        <end position="382"/>
    </location>
</feature>
<evidence type="ECO:0000256" key="4">
    <source>
        <dbReference type="ARBA" id="ARBA00022692"/>
    </source>
</evidence>
<feature type="transmembrane region" description="Helical" evidence="8">
    <location>
        <begin position="325"/>
        <end position="347"/>
    </location>
</feature>
<keyword evidence="5 8" id="KW-1133">Transmembrane helix</keyword>
<dbReference type="Pfam" id="PF07690">
    <property type="entry name" value="MFS_1"/>
    <property type="match status" value="1"/>
</dbReference>
<dbReference type="InterPro" id="IPR005828">
    <property type="entry name" value="MFS_sugar_transport-like"/>
</dbReference>
<feature type="transmembrane region" description="Helical" evidence="8">
    <location>
        <begin position="115"/>
        <end position="135"/>
    </location>
</feature>
<keyword evidence="3" id="KW-1003">Cell membrane</keyword>
<feature type="transmembrane region" description="Helical" evidence="8">
    <location>
        <begin position="265"/>
        <end position="286"/>
    </location>
</feature>
<dbReference type="Gene3D" id="1.20.1250.20">
    <property type="entry name" value="MFS general substrate transporter like domains"/>
    <property type="match status" value="1"/>
</dbReference>
<dbReference type="CDD" id="cd17323">
    <property type="entry name" value="MFS_Tpo1_MDR_like"/>
    <property type="match status" value="1"/>
</dbReference>